<dbReference type="InterPro" id="IPR004143">
    <property type="entry name" value="BPL_LPL_catalytic"/>
</dbReference>
<keyword evidence="1 6" id="KW-0436">Ligase</keyword>
<comment type="catalytic activity">
    <reaction evidence="4">
        <text>biotin + L-lysyl-[protein] + ATP = N(6)-biotinyl-L-lysyl-[protein] + AMP + diphosphate + H(+)</text>
        <dbReference type="Rhea" id="RHEA:11756"/>
        <dbReference type="Rhea" id="RHEA-COMP:9752"/>
        <dbReference type="Rhea" id="RHEA-COMP:10505"/>
        <dbReference type="ChEBI" id="CHEBI:15378"/>
        <dbReference type="ChEBI" id="CHEBI:29969"/>
        <dbReference type="ChEBI" id="CHEBI:30616"/>
        <dbReference type="ChEBI" id="CHEBI:33019"/>
        <dbReference type="ChEBI" id="CHEBI:57586"/>
        <dbReference type="ChEBI" id="CHEBI:83144"/>
        <dbReference type="ChEBI" id="CHEBI:456215"/>
        <dbReference type="EC" id="6.3.4.15"/>
    </reaction>
</comment>
<feature type="domain" description="BPL/LPL catalytic" evidence="5">
    <location>
        <begin position="47"/>
        <end position="233"/>
    </location>
</feature>
<dbReference type="GO" id="GO:0004077">
    <property type="term" value="F:biotin--[biotin carboxyl-carrier protein] ligase activity"/>
    <property type="evidence" value="ECO:0007669"/>
    <property type="project" value="UniProtKB-EC"/>
</dbReference>
<keyword evidence="2" id="KW-0092">Biotin</keyword>
<dbReference type="PANTHER" id="PTHR12835">
    <property type="entry name" value="BIOTIN PROTEIN LIGASE"/>
    <property type="match status" value="1"/>
</dbReference>
<dbReference type="InterPro" id="IPR004408">
    <property type="entry name" value="Biotin_CoA_COase_ligase"/>
</dbReference>
<reference evidence="6 7" key="1">
    <citation type="journal article" date="2018" name="Sci. Adv.">
        <title>Multi-heme cytochromes provide a pathway for survival in energy-limited environments.</title>
        <authorList>
            <person name="Deng X."/>
            <person name="Dohmae N."/>
            <person name="Nealson K.H."/>
            <person name="Hashimoto K."/>
            <person name="Okamoto A."/>
        </authorList>
    </citation>
    <scope>NUCLEOTIDE SEQUENCE [LARGE SCALE GENOMIC DNA]</scope>
    <source>
        <strain evidence="6 7">IS5</strain>
    </source>
</reference>
<dbReference type="InterPro" id="IPR003142">
    <property type="entry name" value="BPL_C"/>
</dbReference>
<dbReference type="EMBL" id="AP017378">
    <property type="protein sequence ID" value="BBD07822.1"/>
    <property type="molecule type" value="Genomic_DNA"/>
</dbReference>
<dbReference type="EC" id="6.3.4.15" evidence="3"/>
<dbReference type="SUPFAM" id="SSF55681">
    <property type="entry name" value="Class II aaRS and biotin synthetases"/>
    <property type="match status" value="1"/>
</dbReference>
<protein>
    <recommendedName>
        <fullName evidence="3">biotin--[biotin carboxyl-carrier protein] ligase</fullName>
        <ecNumber evidence="3">6.3.4.15</ecNumber>
    </recommendedName>
</protein>
<dbReference type="InterPro" id="IPR045864">
    <property type="entry name" value="aa-tRNA-synth_II/BPL/LPL"/>
</dbReference>
<evidence type="ECO:0000256" key="3">
    <source>
        <dbReference type="ARBA" id="ARBA00024227"/>
    </source>
</evidence>
<dbReference type="Gene3D" id="3.30.930.10">
    <property type="entry name" value="Bira Bifunctional Protein, Domain 2"/>
    <property type="match status" value="1"/>
</dbReference>
<dbReference type="OrthoDB" id="9807064at2"/>
<evidence type="ECO:0000313" key="7">
    <source>
        <dbReference type="Proteomes" id="UP000269883"/>
    </source>
</evidence>
<sequence>METINGLMLWSAGREGLADSITVNELKSVHPAWARVVADCTAWVEQGDFTVCSTTAETPAPVCICGPCGSSLDVAWALVEQGALSEWGAVLAVSQRSGRGQLRRDWISPAGNLYAAWLWPELPQAFAPLVSLVAGGVVAETLKELGMAVHIKWPNDLLLENGRKVGGILVEERFGKTLVGIGLNLDSSPQDSEIRESWSPRAGIMSPLGDEKNVISLWCGLVKSARCWYEAHASSENPQNFLDWLESRIAWLGLNVRVRSSQGEFVAVPVGLAADGGLVLRRGNQTEILYSGSIALE</sequence>
<dbReference type="AlphaFoldDB" id="A0A2Z6AX39"/>
<dbReference type="GO" id="GO:0005737">
    <property type="term" value="C:cytoplasm"/>
    <property type="evidence" value="ECO:0007669"/>
    <property type="project" value="TreeGrafter"/>
</dbReference>
<dbReference type="RefSeq" id="WP_126377410.1">
    <property type="nucleotide sequence ID" value="NZ_AP017378.1"/>
</dbReference>
<dbReference type="NCBIfam" id="TIGR00121">
    <property type="entry name" value="birA_ligase"/>
    <property type="match status" value="1"/>
</dbReference>
<evidence type="ECO:0000256" key="4">
    <source>
        <dbReference type="ARBA" id="ARBA00047846"/>
    </source>
</evidence>
<dbReference type="PANTHER" id="PTHR12835:SF5">
    <property type="entry name" value="BIOTIN--PROTEIN LIGASE"/>
    <property type="match status" value="1"/>
</dbReference>
<evidence type="ECO:0000256" key="2">
    <source>
        <dbReference type="ARBA" id="ARBA00023267"/>
    </source>
</evidence>
<name>A0A2Z6AX39_9BACT</name>
<evidence type="ECO:0000313" key="6">
    <source>
        <dbReference type="EMBL" id="BBD07822.1"/>
    </source>
</evidence>
<keyword evidence="7" id="KW-1185">Reference proteome</keyword>
<proteinExistence type="predicted"/>
<dbReference type="Proteomes" id="UP000269883">
    <property type="component" value="Chromosome"/>
</dbReference>
<evidence type="ECO:0000256" key="1">
    <source>
        <dbReference type="ARBA" id="ARBA00022598"/>
    </source>
</evidence>
<accession>A0A2Z6AX39</accession>
<dbReference type="Pfam" id="PF02237">
    <property type="entry name" value="BPL_C"/>
    <property type="match status" value="1"/>
</dbReference>
<dbReference type="PROSITE" id="PS51733">
    <property type="entry name" value="BPL_LPL_CATALYTIC"/>
    <property type="match status" value="1"/>
</dbReference>
<organism evidence="6 7">
    <name type="scientific">Desulfovibrio ferrophilus</name>
    <dbReference type="NCBI Taxonomy" id="241368"/>
    <lineage>
        <taxon>Bacteria</taxon>
        <taxon>Pseudomonadati</taxon>
        <taxon>Thermodesulfobacteriota</taxon>
        <taxon>Desulfovibrionia</taxon>
        <taxon>Desulfovibrionales</taxon>
        <taxon>Desulfovibrionaceae</taxon>
        <taxon>Desulfovibrio</taxon>
    </lineage>
</organism>
<gene>
    <name evidence="6" type="ORF">DFE_1096</name>
</gene>
<evidence type="ECO:0000259" key="5">
    <source>
        <dbReference type="PROSITE" id="PS51733"/>
    </source>
</evidence>
<dbReference type="Pfam" id="PF03099">
    <property type="entry name" value="BPL_LplA_LipB"/>
    <property type="match status" value="1"/>
</dbReference>
<dbReference type="KEGG" id="dfl:DFE_1096"/>